<dbReference type="RefSeq" id="XP_050505837.1">
    <property type="nucleotide sequence ID" value="XM_050649880.1"/>
</dbReference>
<evidence type="ECO:0000313" key="2">
    <source>
        <dbReference type="EnsemblMetazoa" id="XP_050505837.1"/>
    </source>
</evidence>
<accession>A0ABM5K6L9</accession>
<dbReference type="InterPro" id="IPR013087">
    <property type="entry name" value="Znf_C2H2_type"/>
</dbReference>
<feature type="domain" description="C2H2-type" evidence="1">
    <location>
        <begin position="47"/>
        <end position="68"/>
    </location>
</feature>
<sequence length="914" mass="106405">MDVVWMRQVSIKYLGSALSVKHLYIHLFCFSLCRKGKQIINVSKMLCFLCKKKFDSLKILFSHFKRVHDLRSDGIFRCCELECHQIFQNLGSFKKHINRKHINIAIVGDVVTVNDIHNSDDFGNQMMNNHSDLDYDHTTESQETSLLNYKPNQMQEILLDNSTQLSSSSNETPNCDVIFDINKHGYQENNSIGFNSTNNLTQLELSKRKVHDLVIEFVLKLHNNSKFTRKDVLEIQEDTTKLLIDPILESLIYFAKCNFVDNSLLYNNFFGLITSFKSPFKLFTTDHLLFKTLRKKGYTDKVKEFIVNDEVRVMHKKGSLVVDEKKITGVLMPLKFQFKTFFEKKGLLEKTLKHIEYLQGQTKLTNFIQGELWKSKVSMYPNKTLLPYFIYIDDFEINNPLGSHSSKHSICNTYYSFPCLPVDESKLENIFHGAVIKSTDVKTFGNEKCFQSLIQELKELEVNGLEIQINEISNLRVHFVLGLVLGDNLGLNSFLDFSKSFSANFYCRICRVEKKDCQKFCIENTEMIRTISNYNSDLASSSENRGIICNSLLNDIPSFHVVHNYYVDIMHDIFEGVCHYCISHAIIYFIKMKYFDLKILNSRRENFEYGPKEIGNMPGKIELHHLNSKKLKMSAREMMTFISYFPLMVGDLIPDDDEVWIFLINLIEIIDILLCFEVANPDIILLQNKIKKLNSDYTVLFNDTLKPKFHNLTHYPNIIRQSGPLRKLWCFKYESNHIHSKICCHCINSRKNICITLSKKYQLKFAYQILKNEEPTTTLSANSRHKRQSNFKNIIYEQLNIVDKSSVQFYSQLRYKGTQFKCGDYISVLNNDIHIYKIVEIILLNKDEILFFSQKLINTNYRSHFLAHEVDLSNLGQLSLISVNELIGPPVDLIRTAKGINMIKVKEHYSTIAF</sequence>
<name>A0ABM5K6L9_DIAVI</name>
<feature type="domain" description="C2H2-type" evidence="1">
    <location>
        <begin position="78"/>
        <end position="101"/>
    </location>
</feature>
<dbReference type="PROSITE" id="PS00028">
    <property type="entry name" value="ZINC_FINGER_C2H2_1"/>
    <property type="match status" value="2"/>
</dbReference>
<evidence type="ECO:0000313" key="3">
    <source>
        <dbReference type="Proteomes" id="UP001652700"/>
    </source>
</evidence>
<reference evidence="2" key="1">
    <citation type="submission" date="2025-05" db="UniProtKB">
        <authorList>
            <consortium name="EnsemblMetazoa"/>
        </authorList>
    </citation>
    <scope>IDENTIFICATION</scope>
</reference>
<dbReference type="EnsemblMetazoa" id="XM_050649880.1">
    <property type="protein sequence ID" value="XP_050505837.1"/>
    <property type="gene ID" value="LOC126884096"/>
</dbReference>
<proteinExistence type="predicted"/>
<keyword evidence="3" id="KW-1185">Reference proteome</keyword>
<dbReference type="Proteomes" id="UP001652700">
    <property type="component" value="Unplaced"/>
</dbReference>
<dbReference type="SMART" id="SM00355">
    <property type="entry name" value="ZnF_C2H2"/>
    <property type="match status" value="2"/>
</dbReference>
<organism evidence="2 3">
    <name type="scientific">Diabrotica virgifera virgifera</name>
    <name type="common">western corn rootworm</name>
    <dbReference type="NCBI Taxonomy" id="50390"/>
    <lineage>
        <taxon>Eukaryota</taxon>
        <taxon>Metazoa</taxon>
        <taxon>Ecdysozoa</taxon>
        <taxon>Arthropoda</taxon>
        <taxon>Hexapoda</taxon>
        <taxon>Insecta</taxon>
        <taxon>Pterygota</taxon>
        <taxon>Neoptera</taxon>
        <taxon>Endopterygota</taxon>
        <taxon>Coleoptera</taxon>
        <taxon>Polyphaga</taxon>
        <taxon>Cucujiformia</taxon>
        <taxon>Chrysomeloidea</taxon>
        <taxon>Chrysomelidae</taxon>
        <taxon>Galerucinae</taxon>
        <taxon>Diabroticina</taxon>
        <taxon>Diabroticites</taxon>
        <taxon>Diabrotica</taxon>
    </lineage>
</organism>
<protein>
    <recommendedName>
        <fullName evidence="1">C2H2-type domain-containing protein</fullName>
    </recommendedName>
</protein>
<dbReference type="GeneID" id="126884096"/>
<evidence type="ECO:0000259" key="1">
    <source>
        <dbReference type="PROSITE" id="PS00028"/>
    </source>
</evidence>